<dbReference type="Gene3D" id="4.10.60.10">
    <property type="entry name" value="Zinc finger, CCHC-type"/>
    <property type="match status" value="1"/>
</dbReference>
<gene>
    <name evidence="3" type="ORF">BOTCAL_1374g00020</name>
</gene>
<feature type="compositionally biased region" description="Low complexity" evidence="1">
    <location>
        <begin position="311"/>
        <end position="334"/>
    </location>
</feature>
<evidence type="ECO:0000313" key="3">
    <source>
        <dbReference type="EMBL" id="TEY24610.1"/>
    </source>
</evidence>
<dbReference type="SMART" id="SM00343">
    <property type="entry name" value="ZnF_C2HC"/>
    <property type="match status" value="3"/>
</dbReference>
<feature type="compositionally biased region" description="Polar residues" evidence="1">
    <location>
        <begin position="16"/>
        <end position="30"/>
    </location>
</feature>
<sequence length="356" mass="37870">MGNNKNKRKGSHSDKGANSSRPRLNSRNFGNSGGKARTNNDANGEHKNKGRVPQNFSECRICERKGHWESDCRKNPAGEGKRGGDLQGCRECGGDHWEDRCRKWKLKTGGMGNDNNSKYKGKGQETSDSNSTSTSHSTEFLAPSGEDISRFFPNGKYPNRPCRKCNQAGHWNNACEKDGFHPVGNPNPGAAAGARKVGFLDGRSSGQIDEVFNLYRSPPGTGSMGGGGYRQGCGDGDGDGDDDVEMEMEMGTGMHIAKTKSKIHSTNTSTPTPVPPTTSLTLPDHNPISSIPGVLTQIIPRNQTPSSTKLATAHPSAPSANPTATNPTTVSPTAGSSLAPITNGVPIPIFTIPQTR</sequence>
<evidence type="ECO:0000256" key="1">
    <source>
        <dbReference type="SAM" id="MobiDB-lite"/>
    </source>
</evidence>
<dbReference type="Proteomes" id="UP000297299">
    <property type="component" value="Unassembled WGS sequence"/>
</dbReference>
<dbReference type="OrthoDB" id="3553462at2759"/>
<evidence type="ECO:0000313" key="4">
    <source>
        <dbReference type="Proteomes" id="UP000297299"/>
    </source>
</evidence>
<organism evidence="3 4">
    <name type="scientific">Botryotinia calthae</name>
    <dbReference type="NCBI Taxonomy" id="38488"/>
    <lineage>
        <taxon>Eukaryota</taxon>
        <taxon>Fungi</taxon>
        <taxon>Dikarya</taxon>
        <taxon>Ascomycota</taxon>
        <taxon>Pezizomycotina</taxon>
        <taxon>Leotiomycetes</taxon>
        <taxon>Helotiales</taxon>
        <taxon>Sclerotiniaceae</taxon>
        <taxon>Botryotinia</taxon>
    </lineage>
</organism>
<reference evidence="3 4" key="1">
    <citation type="submission" date="2017-11" db="EMBL/GenBank/DDBJ databases">
        <title>Comparative genomics of Botrytis spp.</title>
        <authorList>
            <person name="Valero-Jimenez C.A."/>
            <person name="Tapia P."/>
            <person name="Veloso J."/>
            <person name="Silva-Moreno E."/>
            <person name="Staats M."/>
            <person name="Valdes J.H."/>
            <person name="Van Kan J.A.L."/>
        </authorList>
    </citation>
    <scope>NUCLEOTIDE SEQUENCE [LARGE SCALE GENOMIC DNA]</scope>
    <source>
        <strain evidence="3 4">MUCL2830</strain>
    </source>
</reference>
<proteinExistence type="predicted"/>
<feature type="region of interest" description="Disordered" evidence="1">
    <location>
        <begin position="260"/>
        <end position="284"/>
    </location>
</feature>
<feature type="region of interest" description="Disordered" evidence="1">
    <location>
        <begin position="213"/>
        <end position="241"/>
    </location>
</feature>
<feature type="domain" description="CCHC-type" evidence="2">
    <location>
        <begin position="88"/>
        <end position="103"/>
    </location>
</feature>
<feature type="domain" description="CCHC-type" evidence="2">
    <location>
        <begin position="161"/>
        <end position="177"/>
    </location>
</feature>
<comment type="caution">
    <text evidence="3">The sequence shown here is derived from an EMBL/GenBank/DDBJ whole genome shotgun (WGS) entry which is preliminary data.</text>
</comment>
<dbReference type="SUPFAM" id="SSF57756">
    <property type="entry name" value="Retrovirus zinc finger-like domains"/>
    <property type="match status" value="2"/>
</dbReference>
<keyword evidence="4" id="KW-1185">Reference proteome</keyword>
<dbReference type="GO" id="GO:0008270">
    <property type="term" value="F:zinc ion binding"/>
    <property type="evidence" value="ECO:0007669"/>
    <property type="project" value="InterPro"/>
</dbReference>
<feature type="compositionally biased region" description="Basic residues" evidence="1">
    <location>
        <begin position="1"/>
        <end position="10"/>
    </location>
</feature>
<dbReference type="GO" id="GO:0003676">
    <property type="term" value="F:nucleic acid binding"/>
    <property type="evidence" value="ECO:0007669"/>
    <property type="project" value="InterPro"/>
</dbReference>
<feature type="region of interest" description="Disordered" evidence="1">
    <location>
        <begin position="106"/>
        <end position="147"/>
    </location>
</feature>
<dbReference type="InterPro" id="IPR036875">
    <property type="entry name" value="Znf_CCHC_sf"/>
</dbReference>
<feature type="region of interest" description="Disordered" evidence="1">
    <location>
        <begin position="1"/>
        <end position="56"/>
    </location>
</feature>
<evidence type="ECO:0000259" key="2">
    <source>
        <dbReference type="SMART" id="SM00343"/>
    </source>
</evidence>
<accession>A0A4Y8CCB4</accession>
<feature type="compositionally biased region" description="Low complexity" evidence="1">
    <location>
        <begin position="265"/>
        <end position="283"/>
    </location>
</feature>
<protein>
    <recommendedName>
        <fullName evidence="2">CCHC-type domain-containing protein</fullName>
    </recommendedName>
</protein>
<dbReference type="AlphaFoldDB" id="A0A4Y8CCB4"/>
<dbReference type="EMBL" id="PHWZ01001370">
    <property type="protein sequence ID" value="TEY24610.1"/>
    <property type="molecule type" value="Genomic_DNA"/>
</dbReference>
<name>A0A4Y8CCB4_9HELO</name>
<feature type="region of interest" description="Disordered" evidence="1">
    <location>
        <begin position="305"/>
        <end position="356"/>
    </location>
</feature>
<feature type="compositionally biased region" description="Low complexity" evidence="1">
    <location>
        <begin position="126"/>
        <end position="138"/>
    </location>
</feature>
<feature type="compositionally biased region" description="Gly residues" evidence="1">
    <location>
        <begin position="222"/>
        <end position="235"/>
    </location>
</feature>
<dbReference type="InterPro" id="IPR001878">
    <property type="entry name" value="Znf_CCHC"/>
</dbReference>
<feature type="domain" description="CCHC-type" evidence="2">
    <location>
        <begin position="58"/>
        <end position="74"/>
    </location>
</feature>